<dbReference type="PIRSF" id="PIRSF017184">
    <property type="entry name" value="Nnr"/>
    <property type="match status" value="1"/>
</dbReference>
<comment type="catalytic activity">
    <reaction evidence="16 17 18">
        <text>(6S)-NADPHX + ADP = AMP + phosphate + NADPH + H(+)</text>
        <dbReference type="Rhea" id="RHEA:32235"/>
        <dbReference type="ChEBI" id="CHEBI:15378"/>
        <dbReference type="ChEBI" id="CHEBI:43474"/>
        <dbReference type="ChEBI" id="CHEBI:57783"/>
        <dbReference type="ChEBI" id="CHEBI:64076"/>
        <dbReference type="ChEBI" id="CHEBI:456215"/>
        <dbReference type="ChEBI" id="CHEBI:456216"/>
        <dbReference type="EC" id="4.2.1.136"/>
    </reaction>
</comment>
<accession>F8EXK5</accession>
<comment type="cofactor">
    <cofactor evidence="17">
        <name>Mg(2+)</name>
        <dbReference type="ChEBI" id="CHEBI:18420"/>
    </cofactor>
</comment>
<dbReference type="HAMAP" id="MF_01965">
    <property type="entry name" value="NADHX_dehydratase"/>
    <property type="match status" value="1"/>
</dbReference>
<feature type="binding site" evidence="17">
    <location>
        <position position="293"/>
    </location>
    <ligand>
        <name>(6S)-NADPHX</name>
        <dbReference type="ChEBI" id="CHEBI:64076"/>
    </ligand>
</feature>
<dbReference type="InterPro" id="IPR004443">
    <property type="entry name" value="YjeF_N_dom"/>
</dbReference>
<keyword evidence="12 17" id="KW-0456">Lyase</keyword>
<dbReference type="InterPro" id="IPR000631">
    <property type="entry name" value="CARKD"/>
</dbReference>
<protein>
    <recommendedName>
        <fullName evidence="17">ADP-dependent (S)-NAD(P)H-hydrate dehydratase</fullName>
        <ecNumber evidence="17">4.2.1.136</ecNumber>
    </recommendedName>
    <alternativeName>
        <fullName evidence="17">ADP-dependent NAD(P)HX dehydratase</fullName>
    </alternativeName>
</protein>
<dbReference type="Gene3D" id="3.40.1190.20">
    <property type="match status" value="1"/>
</dbReference>
<dbReference type="Gene3D" id="3.40.50.10260">
    <property type="entry name" value="YjeF N-terminal domain"/>
    <property type="match status" value="1"/>
</dbReference>
<dbReference type="GO" id="GO:0046496">
    <property type="term" value="P:nicotinamide nucleotide metabolic process"/>
    <property type="evidence" value="ECO:0007669"/>
    <property type="project" value="UniProtKB-UniRule"/>
</dbReference>
<dbReference type="KEGG" id="scd:Spica_1441"/>
<comment type="subunit">
    <text evidence="17">Homotetramer.</text>
</comment>
<keyword evidence="10 17" id="KW-0520">NAD</keyword>
<comment type="similarity">
    <text evidence="17">Belongs to the NnrD/CARKD family.</text>
</comment>
<dbReference type="EC" id="4.2.1.136" evidence="17"/>
<dbReference type="PROSITE" id="PS51383">
    <property type="entry name" value="YJEF_C_3"/>
    <property type="match status" value="1"/>
</dbReference>
<reference evidence="22" key="1">
    <citation type="journal article" date="2013" name="Stand. Genomic Sci.">
        <title>Genome sequence of the thermophilic fresh-water bacterium Spirochaeta caldaria type strain (H1(T)), reclassification of Spirochaeta caldaria, Spirochaeta stenostrepta, and Spirochaeta zuelzerae in the genus Treponema as Treponema caldaria comb. nov., Treponema stenostrepta comb. nov., and Treponema zuelzerae comb. nov., and emendation of the genus Treponema.</title>
        <authorList>
            <person name="Abt B."/>
            <person name="Goker M."/>
            <person name="Scheuner C."/>
            <person name="Han C."/>
            <person name="Lu M."/>
            <person name="Misra M."/>
            <person name="Lapidus A."/>
            <person name="Nolan M."/>
            <person name="Lucas S."/>
            <person name="Hammon N."/>
            <person name="Deshpande S."/>
            <person name="Cheng J.F."/>
            <person name="Tapia R."/>
            <person name="Goodwin L.A."/>
            <person name="Pitluck S."/>
            <person name="Liolios K."/>
            <person name="Pagani I."/>
            <person name="Ivanova N."/>
            <person name="Mavromatis K."/>
            <person name="Mikhailova N."/>
            <person name="Huntemann M."/>
            <person name="Pati A."/>
            <person name="Chen A."/>
            <person name="Palaniappan K."/>
            <person name="Land M."/>
            <person name="Hauser L."/>
            <person name="Jeffries C.D."/>
            <person name="Rohde M."/>
            <person name="Spring S."/>
            <person name="Gronow S."/>
            <person name="Detter J.C."/>
            <person name="Bristow J."/>
            <person name="Eisen J.A."/>
            <person name="Markowitz V."/>
            <person name="Hugenholtz P."/>
            <person name="Kyrpides N.C."/>
            <person name="Woyke T."/>
            <person name="Klenk H.P."/>
        </authorList>
    </citation>
    <scope>NUCLEOTIDE SEQUENCE</scope>
    <source>
        <strain evidence="22">ATCC 51460 / DSM 7334 / H1</strain>
    </source>
</reference>
<feature type="binding site" evidence="17">
    <location>
        <position position="489"/>
    </location>
    <ligand>
        <name>(6S)-NADPHX</name>
        <dbReference type="ChEBI" id="CHEBI:64076"/>
    </ligand>
</feature>
<evidence type="ECO:0000256" key="10">
    <source>
        <dbReference type="ARBA" id="ARBA00023027"/>
    </source>
</evidence>
<evidence type="ECO:0000313" key="21">
    <source>
        <dbReference type="EMBL" id="AEJ19586.1"/>
    </source>
</evidence>
<evidence type="ECO:0000256" key="2">
    <source>
        <dbReference type="ARBA" id="ARBA00000909"/>
    </source>
</evidence>
<dbReference type="eggNOG" id="COG0063">
    <property type="taxonomic scope" value="Bacteria"/>
</dbReference>
<evidence type="ECO:0000259" key="19">
    <source>
        <dbReference type="PROSITE" id="PS51383"/>
    </source>
</evidence>
<feature type="domain" description="YjeF N-terminal" evidence="20">
    <location>
        <begin position="9"/>
        <end position="244"/>
    </location>
</feature>
<keyword evidence="9 18" id="KW-0630">Potassium</keyword>
<dbReference type="InterPro" id="IPR030677">
    <property type="entry name" value="Nnr"/>
</dbReference>
<comment type="catalytic activity">
    <reaction evidence="1 18">
        <text>(6R)-NADHX = (6S)-NADHX</text>
        <dbReference type="Rhea" id="RHEA:32215"/>
        <dbReference type="ChEBI" id="CHEBI:64074"/>
        <dbReference type="ChEBI" id="CHEBI:64075"/>
        <dbReference type="EC" id="5.1.99.6"/>
    </reaction>
</comment>
<keyword evidence="7 17" id="KW-0067">ATP-binding</keyword>
<evidence type="ECO:0000256" key="6">
    <source>
        <dbReference type="ARBA" id="ARBA00022741"/>
    </source>
</evidence>
<keyword evidence="22" id="KW-1185">Reference proteome</keyword>
<comment type="cofactor">
    <cofactor evidence="18">
        <name>K(+)</name>
        <dbReference type="ChEBI" id="CHEBI:29103"/>
    </cofactor>
    <text evidence="18">Binds 1 potassium ion per subunit.</text>
</comment>
<evidence type="ECO:0000256" key="18">
    <source>
        <dbReference type="PIRNR" id="PIRNR017184"/>
    </source>
</evidence>
<dbReference type="OrthoDB" id="9806925at2"/>
<dbReference type="EMBL" id="CP002868">
    <property type="protein sequence ID" value="AEJ19586.1"/>
    <property type="molecule type" value="Genomic_DNA"/>
</dbReference>
<gene>
    <name evidence="17" type="primary">nnrD</name>
    <name evidence="21" type="ordered locus">Spica_1441</name>
</gene>
<evidence type="ECO:0000256" key="13">
    <source>
        <dbReference type="ARBA" id="ARBA00023268"/>
    </source>
</evidence>
<proteinExistence type="inferred from homology"/>
<organism evidence="21 22">
    <name type="scientific">Gracilinema caldarium (strain ATCC 51460 / DSM 7334 / H1)</name>
    <name type="common">Treponema caldarium</name>
    <dbReference type="NCBI Taxonomy" id="744872"/>
    <lineage>
        <taxon>Bacteria</taxon>
        <taxon>Pseudomonadati</taxon>
        <taxon>Spirochaetota</taxon>
        <taxon>Spirochaetia</taxon>
        <taxon>Spirochaetales</taxon>
        <taxon>Breznakiellaceae</taxon>
        <taxon>Gracilinema</taxon>
    </lineage>
</organism>
<feature type="domain" description="YjeF C-terminal" evidence="19">
    <location>
        <begin position="258"/>
        <end position="552"/>
    </location>
</feature>
<dbReference type="PANTHER" id="PTHR12592">
    <property type="entry name" value="ATP-DEPENDENT (S)-NAD(P)H-HYDRATE DEHYDRATASE FAMILY MEMBER"/>
    <property type="match status" value="1"/>
</dbReference>
<dbReference type="PANTHER" id="PTHR12592:SF0">
    <property type="entry name" value="ATP-DEPENDENT (S)-NAD(P)H-HYDRATE DEHYDRATASE"/>
    <property type="match status" value="1"/>
</dbReference>
<dbReference type="AlphaFoldDB" id="F8EXK5"/>
<dbReference type="Proteomes" id="UP000000503">
    <property type="component" value="Chromosome"/>
</dbReference>
<dbReference type="eggNOG" id="COG0062">
    <property type="taxonomic scope" value="Bacteria"/>
</dbReference>
<evidence type="ECO:0000259" key="20">
    <source>
        <dbReference type="PROSITE" id="PS51385"/>
    </source>
</evidence>
<dbReference type="GO" id="GO:0110051">
    <property type="term" value="P:metabolite repair"/>
    <property type="evidence" value="ECO:0007669"/>
    <property type="project" value="TreeGrafter"/>
</dbReference>
<comment type="similarity">
    <text evidence="4 18">In the C-terminal section; belongs to the NnrD/CARKD family.</text>
</comment>
<dbReference type="HOGENOM" id="CLU_024853_4_3_12"/>
<evidence type="ECO:0000256" key="14">
    <source>
        <dbReference type="ARBA" id="ARBA00025153"/>
    </source>
</evidence>
<comment type="function">
    <text evidence="17">Catalyzes the dehydration of the S-form of NAD(P)HX at the expense of ADP, which is converted to AMP. Together with NAD(P)HX epimerase, which catalyzes the epimerization of the S- and R-forms, the enzyme allows the repair of both epimers of NAD(P)HX, a damaged form of NAD(P)H that is a result of enzymatic or heat-dependent hydration.</text>
</comment>
<evidence type="ECO:0000256" key="8">
    <source>
        <dbReference type="ARBA" id="ARBA00022857"/>
    </source>
</evidence>
<keyword evidence="13" id="KW-0511">Multifunctional enzyme</keyword>
<feature type="binding site" evidence="17">
    <location>
        <position position="358"/>
    </location>
    <ligand>
        <name>(6S)-NADPHX</name>
        <dbReference type="ChEBI" id="CHEBI:64076"/>
    </ligand>
</feature>
<keyword evidence="8 17" id="KW-0521">NADP</keyword>
<evidence type="ECO:0000256" key="7">
    <source>
        <dbReference type="ARBA" id="ARBA00022840"/>
    </source>
</evidence>
<name>F8EXK5_GRAC1</name>
<evidence type="ECO:0000256" key="3">
    <source>
        <dbReference type="ARBA" id="ARBA00006001"/>
    </source>
</evidence>
<dbReference type="RefSeq" id="WP_013968896.1">
    <property type="nucleotide sequence ID" value="NC_015732.1"/>
</dbReference>
<evidence type="ECO:0000256" key="9">
    <source>
        <dbReference type="ARBA" id="ARBA00022958"/>
    </source>
</evidence>
<comment type="similarity">
    <text evidence="3 18">In the N-terminal section; belongs to the NnrE/AIBP family.</text>
</comment>
<dbReference type="STRING" id="744872.Spica_1441"/>
<comment type="catalytic activity">
    <reaction evidence="2 18">
        <text>(6R)-NADPHX = (6S)-NADPHX</text>
        <dbReference type="Rhea" id="RHEA:32227"/>
        <dbReference type="ChEBI" id="CHEBI:64076"/>
        <dbReference type="ChEBI" id="CHEBI:64077"/>
        <dbReference type="EC" id="5.1.99.6"/>
    </reaction>
</comment>
<dbReference type="GO" id="GO:0052856">
    <property type="term" value="F:NAD(P)HX epimerase activity"/>
    <property type="evidence" value="ECO:0007669"/>
    <property type="project" value="UniProtKB-EC"/>
</dbReference>
<evidence type="ECO:0000256" key="11">
    <source>
        <dbReference type="ARBA" id="ARBA00023235"/>
    </source>
</evidence>
<comment type="function">
    <text evidence="14 18">Bifunctional enzyme that catalyzes the epimerization of the S- and R-forms of NAD(P)HX and the dehydration of the S-form of NAD(P)HX at the expense of ADP, which is converted to AMP. This allows the repair of both epimers of NAD(P)HX, a damaged form of NAD(P)H that is a result of enzymatic or heat-dependent hydration.</text>
</comment>
<evidence type="ECO:0000256" key="15">
    <source>
        <dbReference type="ARBA" id="ARBA00048238"/>
    </source>
</evidence>
<dbReference type="PROSITE" id="PS51385">
    <property type="entry name" value="YJEF_N"/>
    <property type="match status" value="1"/>
</dbReference>
<keyword evidence="6 17" id="KW-0547">Nucleotide-binding</keyword>
<evidence type="ECO:0000256" key="17">
    <source>
        <dbReference type="HAMAP-Rule" id="MF_01965"/>
    </source>
</evidence>
<keyword evidence="11 18" id="KW-0413">Isomerase</keyword>
<evidence type="ECO:0000256" key="4">
    <source>
        <dbReference type="ARBA" id="ARBA00009524"/>
    </source>
</evidence>
<comment type="caution">
    <text evidence="17">Lacks conserved residue(s) required for the propagation of feature annotation.</text>
</comment>
<evidence type="ECO:0000256" key="16">
    <source>
        <dbReference type="ARBA" id="ARBA00049209"/>
    </source>
</evidence>
<dbReference type="NCBIfam" id="TIGR00196">
    <property type="entry name" value="yjeF_cterm"/>
    <property type="match status" value="1"/>
</dbReference>
<dbReference type="GO" id="GO:0052855">
    <property type="term" value="F:ADP-dependent NAD(P)H-hydrate dehydratase activity"/>
    <property type="evidence" value="ECO:0007669"/>
    <property type="project" value="UniProtKB-UniRule"/>
</dbReference>
<dbReference type="CDD" id="cd01171">
    <property type="entry name" value="YXKO-related"/>
    <property type="match status" value="1"/>
</dbReference>
<dbReference type="InterPro" id="IPR036652">
    <property type="entry name" value="YjeF_N_dom_sf"/>
</dbReference>
<feature type="binding site" evidence="17">
    <location>
        <position position="407"/>
    </location>
    <ligand>
        <name>(6S)-NADPHX</name>
        <dbReference type="ChEBI" id="CHEBI:64076"/>
    </ligand>
</feature>
<evidence type="ECO:0000256" key="1">
    <source>
        <dbReference type="ARBA" id="ARBA00000013"/>
    </source>
</evidence>
<evidence type="ECO:0000256" key="12">
    <source>
        <dbReference type="ARBA" id="ARBA00023239"/>
    </source>
</evidence>
<dbReference type="Pfam" id="PF03853">
    <property type="entry name" value="YjeF_N"/>
    <property type="match status" value="1"/>
</dbReference>
<dbReference type="SUPFAM" id="SSF64153">
    <property type="entry name" value="YjeF N-terminal domain-like"/>
    <property type="match status" value="1"/>
</dbReference>
<dbReference type="Pfam" id="PF01256">
    <property type="entry name" value="Carb_kinase"/>
    <property type="match status" value="1"/>
</dbReference>
<evidence type="ECO:0000256" key="5">
    <source>
        <dbReference type="ARBA" id="ARBA00022723"/>
    </source>
</evidence>
<feature type="binding site" evidence="17">
    <location>
        <position position="488"/>
    </location>
    <ligand>
        <name>AMP</name>
        <dbReference type="ChEBI" id="CHEBI:456215"/>
    </ligand>
</feature>
<evidence type="ECO:0000313" key="22">
    <source>
        <dbReference type="Proteomes" id="UP000000503"/>
    </source>
</evidence>
<dbReference type="GO" id="GO:0046872">
    <property type="term" value="F:metal ion binding"/>
    <property type="evidence" value="ECO:0007669"/>
    <property type="project" value="UniProtKB-UniRule"/>
</dbReference>
<sequence>MILVSCHEAHKIDERAMVEWCLSSSVLVEAAGRECANSLIAVWSQIVPETVKTSTRSLSIILVAGSGNNAADGMVLLKTLILKGFCNILRCKVILAKPIADSEMNATANPTPRSQVFKILQKMGIPCLLWQDLSEKERYTVFSKADLIIDALTGTGLSGPVHGAVAELIAVINKIRNMNTSQRIIAIDIPSGLSDSWEIEYPLIAADLTLAIEPVKACLYKPQARMKAGHIIPVTGIFPEALLTQIAQNTLITFSTLASDQNAREALSVQKDAYKHKRGVVQIFAGALGTSGAAMLASRGAQAGGAGLVQLVTEQLLAEQLMAQAGGLLVTCQLWLNEQKEQGMRSALTPDAIVMGPGLVWNNEKEVQLQKAIHYQIQQHCGLVFDADAIVHAAVYTFTGPTVFTPHPVEFERLINVLPHDTYESNIPSDDELRRMIATNPVPLLQRAARQINAVILLKGHVIYISAPDGSYSVIDGMESMLAMGGSGDLLAGLIGALMARMRRNRITIDPVLCSQWAVTILLEAGHRLAHTKGFQDPLTLAEMIGTVAGELWLPR</sequence>
<comment type="catalytic activity">
    <reaction evidence="15 17 18">
        <text>(6S)-NADHX + ADP = AMP + phosphate + NADH + H(+)</text>
        <dbReference type="Rhea" id="RHEA:32223"/>
        <dbReference type="ChEBI" id="CHEBI:15378"/>
        <dbReference type="ChEBI" id="CHEBI:43474"/>
        <dbReference type="ChEBI" id="CHEBI:57945"/>
        <dbReference type="ChEBI" id="CHEBI:64074"/>
        <dbReference type="ChEBI" id="CHEBI:456215"/>
        <dbReference type="ChEBI" id="CHEBI:456216"/>
        <dbReference type="EC" id="4.2.1.136"/>
    </reaction>
</comment>
<dbReference type="InterPro" id="IPR029056">
    <property type="entry name" value="Ribokinase-like"/>
</dbReference>
<keyword evidence="5 18" id="KW-0479">Metal-binding</keyword>
<dbReference type="GO" id="GO:0005524">
    <property type="term" value="F:ATP binding"/>
    <property type="evidence" value="ECO:0007669"/>
    <property type="project" value="UniProtKB-UniRule"/>
</dbReference>
<dbReference type="SUPFAM" id="SSF53613">
    <property type="entry name" value="Ribokinase-like"/>
    <property type="match status" value="1"/>
</dbReference>